<name>A0A6J5LTD4_9CAUD</name>
<proteinExistence type="predicted"/>
<accession>A0A6J5LTD4</accession>
<dbReference type="EMBL" id="LR796340">
    <property type="protein sequence ID" value="CAB4137728.1"/>
    <property type="molecule type" value="Genomic_DNA"/>
</dbReference>
<protein>
    <submittedName>
        <fullName evidence="1">Uncharacterized protein</fullName>
    </submittedName>
</protein>
<reference evidence="1" key="1">
    <citation type="submission" date="2020-04" db="EMBL/GenBank/DDBJ databases">
        <authorList>
            <person name="Chiriac C."/>
            <person name="Salcher M."/>
            <person name="Ghai R."/>
            <person name="Kavagutti S V."/>
        </authorList>
    </citation>
    <scope>NUCLEOTIDE SEQUENCE</scope>
</reference>
<evidence type="ECO:0000313" key="1">
    <source>
        <dbReference type="EMBL" id="CAB4137728.1"/>
    </source>
</evidence>
<organism evidence="1">
    <name type="scientific">uncultured Caudovirales phage</name>
    <dbReference type="NCBI Taxonomy" id="2100421"/>
    <lineage>
        <taxon>Viruses</taxon>
        <taxon>Duplodnaviria</taxon>
        <taxon>Heunggongvirae</taxon>
        <taxon>Uroviricota</taxon>
        <taxon>Caudoviricetes</taxon>
        <taxon>Peduoviridae</taxon>
        <taxon>Maltschvirus</taxon>
        <taxon>Maltschvirus maltsch</taxon>
    </lineage>
</organism>
<gene>
    <name evidence="1" type="ORF">UFOVP326_63</name>
</gene>
<sequence length="64" mass="6829">MSAAIAAARAAVNAETFGTPAWESAMERVRELVAAEDATRDTRPLDVILAPIGRGRYRMIGRGA</sequence>